<dbReference type="Pfam" id="PF00619">
    <property type="entry name" value="CARD"/>
    <property type="match status" value="1"/>
</dbReference>
<dbReference type="Gene3D" id="1.10.533.10">
    <property type="entry name" value="Death Domain, Fas"/>
    <property type="match status" value="1"/>
</dbReference>
<protein>
    <recommendedName>
        <fullName evidence="1">CARD domain-containing protein</fullName>
    </recommendedName>
</protein>
<reference evidence="2 3" key="1">
    <citation type="submission" date="2019-06" db="EMBL/GenBank/DDBJ databases">
        <title>A chromosome-scale genome assembly of the striped catfish, Pangasianodon hypophthalmus.</title>
        <authorList>
            <person name="Wen M."/>
            <person name="Zahm M."/>
            <person name="Roques C."/>
            <person name="Cabau C."/>
            <person name="Klopp C."/>
            <person name="Donnadieu C."/>
            <person name="Jouanno E."/>
            <person name="Avarre J.-C."/>
            <person name="Campet M."/>
            <person name="Ha T.T.T."/>
            <person name="Dugue R."/>
            <person name="Lampietro C."/>
            <person name="Louis A."/>
            <person name="Herpin A."/>
            <person name="Echchiki A."/>
            <person name="Berthelot C."/>
            <person name="Parey E."/>
            <person name="Roest-Crollius H."/>
            <person name="Braasch I."/>
            <person name="Postlethwait J."/>
            <person name="Bobe J."/>
            <person name="Montfort J."/>
            <person name="Bouchez O."/>
            <person name="Begum T."/>
            <person name="Schartl M."/>
            <person name="Guiguen Y."/>
        </authorList>
    </citation>
    <scope>NUCLEOTIDE SEQUENCE [LARGE SCALE GENOMIC DNA]</scope>
    <source>
        <strain evidence="2 3">Indonesia</strain>
        <tissue evidence="2">Blood</tissue>
    </source>
</reference>
<dbReference type="PROSITE" id="PS50209">
    <property type="entry name" value="CARD"/>
    <property type="match status" value="1"/>
</dbReference>
<comment type="caution">
    <text evidence="2">The sequence shown here is derived from an EMBL/GenBank/DDBJ whole genome shotgun (WGS) entry which is preliminary data.</text>
</comment>
<dbReference type="SUPFAM" id="SSF47986">
    <property type="entry name" value="DEATH domain"/>
    <property type="match status" value="1"/>
</dbReference>
<dbReference type="EMBL" id="VFJC01000002">
    <property type="protein sequence ID" value="KAB5587127.1"/>
    <property type="molecule type" value="Genomic_DNA"/>
</dbReference>
<proteinExistence type="predicted"/>
<dbReference type="AlphaFoldDB" id="A0A5N5Q752"/>
<evidence type="ECO:0000313" key="3">
    <source>
        <dbReference type="Proteomes" id="UP000327468"/>
    </source>
</evidence>
<dbReference type="Proteomes" id="UP000327468">
    <property type="component" value="Chromosome 1"/>
</dbReference>
<sequence>MAEELLKARLGLIQGVSEGLLRDLIDCLRATTPPVLNEREANEILQAHQVTQDRTGKLVDMVRNKGDHASFLMLSVLEQRDNLLARNLNLLPEWIEEARLQRLDRSSASANP</sequence>
<gene>
    <name evidence="2" type="ORF">PHYPO_G00009340</name>
</gene>
<organism evidence="2 3">
    <name type="scientific">Pangasianodon hypophthalmus</name>
    <name type="common">Striped catfish</name>
    <name type="synonym">Helicophagus hypophthalmus</name>
    <dbReference type="NCBI Taxonomy" id="310915"/>
    <lineage>
        <taxon>Eukaryota</taxon>
        <taxon>Metazoa</taxon>
        <taxon>Chordata</taxon>
        <taxon>Craniata</taxon>
        <taxon>Vertebrata</taxon>
        <taxon>Euteleostomi</taxon>
        <taxon>Actinopterygii</taxon>
        <taxon>Neopterygii</taxon>
        <taxon>Teleostei</taxon>
        <taxon>Ostariophysi</taxon>
        <taxon>Siluriformes</taxon>
        <taxon>Pangasiidae</taxon>
        <taxon>Pangasianodon</taxon>
    </lineage>
</organism>
<accession>A0A5N5Q752</accession>
<keyword evidence="3" id="KW-1185">Reference proteome</keyword>
<dbReference type="GO" id="GO:0042981">
    <property type="term" value="P:regulation of apoptotic process"/>
    <property type="evidence" value="ECO:0007669"/>
    <property type="project" value="InterPro"/>
</dbReference>
<feature type="domain" description="CARD" evidence="1">
    <location>
        <begin position="1"/>
        <end position="92"/>
    </location>
</feature>
<dbReference type="InterPro" id="IPR011029">
    <property type="entry name" value="DEATH-like_dom_sf"/>
</dbReference>
<dbReference type="InterPro" id="IPR001315">
    <property type="entry name" value="CARD"/>
</dbReference>
<name>A0A5N5Q752_PANHP</name>
<evidence type="ECO:0000313" key="2">
    <source>
        <dbReference type="EMBL" id="KAB5587127.1"/>
    </source>
</evidence>
<evidence type="ECO:0000259" key="1">
    <source>
        <dbReference type="PROSITE" id="PS50209"/>
    </source>
</evidence>